<name>A0A1T4WGV3_9BACT</name>
<evidence type="ECO:0000313" key="2">
    <source>
        <dbReference type="Proteomes" id="UP000189733"/>
    </source>
</evidence>
<dbReference type="InterPro" id="IPR004155">
    <property type="entry name" value="PBS_lyase_HEAT"/>
</dbReference>
<dbReference type="STRING" id="1121442.SAMN02745702_02228"/>
<keyword evidence="2" id="KW-1185">Reference proteome</keyword>
<reference evidence="1 2" key="1">
    <citation type="submission" date="2017-02" db="EMBL/GenBank/DDBJ databases">
        <authorList>
            <person name="Peterson S.W."/>
        </authorList>
    </citation>
    <scope>NUCLEOTIDE SEQUENCE [LARGE SCALE GENOMIC DNA]</scope>
    <source>
        <strain evidence="1 2">DSM 18034</strain>
    </source>
</reference>
<dbReference type="SMART" id="SM00567">
    <property type="entry name" value="EZ_HEAT"/>
    <property type="match status" value="11"/>
</dbReference>
<dbReference type="PANTHER" id="PTHR12697:SF5">
    <property type="entry name" value="DEOXYHYPUSINE HYDROXYLASE"/>
    <property type="match status" value="1"/>
</dbReference>
<dbReference type="InterPro" id="IPR016024">
    <property type="entry name" value="ARM-type_fold"/>
</dbReference>
<dbReference type="InterPro" id="IPR026003">
    <property type="entry name" value="Cohesin_HEAT"/>
</dbReference>
<dbReference type="OrthoDB" id="3661251at2"/>
<accession>A0A1T4WGV3</accession>
<dbReference type="InterPro" id="IPR011989">
    <property type="entry name" value="ARM-like"/>
</dbReference>
<organism evidence="1 2">
    <name type="scientific">Desulfobaculum bizertense DSM 18034</name>
    <dbReference type="NCBI Taxonomy" id="1121442"/>
    <lineage>
        <taxon>Bacteria</taxon>
        <taxon>Pseudomonadati</taxon>
        <taxon>Thermodesulfobacteriota</taxon>
        <taxon>Desulfovibrionia</taxon>
        <taxon>Desulfovibrionales</taxon>
        <taxon>Desulfovibrionaceae</taxon>
        <taxon>Desulfobaculum</taxon>
    </lineage>
</organism>
<dbReference type="Proteomes" id="UP000189733">
    <property type="component" value="Unassembled WGS sequence"/>
</dbReference>
<dbReference type="Gene3D" id="1.25.10.10">
    <property type="entry name" value="Leucine-rich Repeat Variant"/>
    <property type="match status" value="4"/>
</dbReference>
<evidence type="ECO:0000313" key="1">
    <source>
        <dbReference type="EMBL" id="SKA76399.1"/>
    </source>
</evidence>
<dbReference type="RefSeq" id="WP_078685507.1">
    <property type="nucleotide sequence ID" value="NZ_FUYA01000007.1"/>
</dbReference>
<gene>
    <name evidence="1" type="ORF">SAMN02745702_02228</name>
</gene>
<protein>
    <submittedName>
        <fullName evidence="1">HEAT repeat</fullName>
    </submittedName>
</protein>
<dbReference type="SUPFAM" id="SSF48371">
    <property type="entry name" value="ARM repeat"/>
    <property type="match status" value="2"/>
</dbReference>
<dbReference type="Pfam" id="PF13646">
    <property type="entry name" value="HEAT_2"/>
    <property type="match status" value="2"/>
</dbReference>
<dbReference type="AlphaFoldDB" id="A0A1T4WGV3"/>
<dbReference type="PANTHER" id="PTHR12697">
    <property type="entry name" value="PBS LYASE HEAT-LIKE PROTEIN"/>
    <property type="match status" value="1"/>
</dbReference>
<dbReference type="GO" id="GO:0016491">
    <property type="term" value="F:oxidoreductase activity"/>
    <property type="evidence" value="ECO:0007669"/>
    <property type="project" value="TreeGrafter"/>
</dbReference>
<dbReference type="Pfam" id="PF12765">
    <property type="entry name" value="Cohesin_HEAT"/>
    <property type="match status" value="2"/>
</dbReference>
<proteinExistence type="predicted"/>
<sequence length="642" mass="69175">METCVEITDVLQNGSPEEMREAAFLAGEQGCRDAIPLLANLLLTDNLGLQDAADMALRHLGGEETAKAVIPMLRSESAPVRNLSMDILREISAQAMAPLLALQHDADPDVRIFLADILGSSASPDAVLPLGQMLLKDPAVNVRNQAAISLGELGMTDGARFLNKALQDEEWVQFAVVEALAKVRDEESVGALAKALSTCSVLVASMIVDALGEMGNIKAVPLLLRNMDGAPEALRNKIVKAVIQILGPQSLTLLTEKEQADFLQYLFEALQDSDTSIQDAAIQGLGVTGGEKASEEVLNLAVAMDPEHDQERLEAAISALASIGMTNTLVQGLHSSDTHQVMIIVDVLNRIGGDEVCTLLTDVFWQVERDVQRFIIHVLGECGAPVKDFFYDVLNRHNDGGVLKGALHYFGEMVKESEAGAVVFGFLEHPFPDVRDVALEACVAIGGAEMSKRFVVLAKSPEAEHRAKAVYALGRLDCVGNLEEIKIALEDESPDVRKAAIEAFSNLKNGLSAWLPVIISRLNDEDQSVRLAVVDLLAEVQQSDVIPIIVSALDDEDDWVRVRAIDALGRHQAIDATPRLVECIDSDSRLVQIKAIEVLGEIGGPVAFSTLLELIAVDDYEIAGTAERSLEKIQEDQAGEGA</sequence>
<dbReference type="EMBL" id="FUYA01000007">
    <property type="protein sequence ID" value="SKA76399.1"/>
    <property type="molecule type" value="Genomic_DNA"/>
</dbReference>